<dbReference type="InterPro" id="IPR002528">
    <property type="entry name" value="MATE_fam"/>
</dbReference>
<keyword evidence="2" id="KW-1003">Cell membrane</keyword>
<organism evidence="7 8">
    <name type="scientific">Myroides guanonis</name>
    <dbReference type="NCBI Taxonomy" id="1150112"/>
    <lineage>
        <taxon>Bacteria</taxon>
        <taxon>Pseudomonadati</taxon>
        <taxon>Bacteroidota</taxon>
        <taxon>Flavobacteriia</taxon>
        <taxon>Flavobacteriales</taxon>
        <taxon>Flavobacteriaceae</taxon>
        <taxon>Myroides</taxon>
    </lineage>
</organism>
<feature type="transmembrane region" description="Helical" evidence="6">
    <location>
        <begin position="400"/>
        <end position="422"/>
    </location>
</feature>
<dbReference type="InterPro" id="IPR050833">
    <property type="entry name" value="Poly_Biosynth_Transport"/>
</dbReference>
<sequence length="490" mass="56148">MSIYKKIFQQTAIYGLATVFPKIIGYLLVTFHTSVMTNVAYGSYSIVFSIIMLGNVILAFGMETAFFRFYNLQDDKKSVINNSLLYLAGTSIVFLIIGLLSKDFWASYLDISPEIIKYVLWILVLDALVIIPFSKLRAEERPRFYSAVKMGNVLLNAFLNVFFLYLLPQLAHHFPNSVFDWIYVEDYQVPYIFIANLIASLATLLIFYKDYLAIKLRFNVQLGKQMLRYGFPIMIGGLAFAINESFDKILLGRLLPQDIALEEVGKYGACYKLGLFMVLFRQAYTLGIEPFFFNYAKNEDAPTKYATVTKYFVITGSLVMLGVIVFLDVLKWLMIPNPSYWEAMKVVPLIILANFCLGIYTNLSVWYKLQDRTMVGAYISIFGAVLTLVFNYLLIPIWSYMGSAIATLLAYGSMMLISYVMGAKYYPIPYDKKAIVGYFTLSMVLSGVYFYVFRENYFVGILFILFFVGMIAYFERGLLSRFLKKKNVGQ</sequence>
<feature type="transmembrane region" description="Helical" evidence="6">
    <location>
        <begin position="273"/>
        <end position="296"/>
    </location>
</feature>
<keyword evidence="4 6" id="KW-1133">Transmembrane helix</keyword>
<feature type="transmembrane region" description="Helical" evidence="6">
    <location>
        <begin position="41"/>
        <end position="62"/>
    </location>
</feature>
<dbReference type="AlphaFoldDB" id="A0A1I3MXF6"/>
<evidence type="ECO:0000313" key="7">
    <source>
        <dbReference type="EMBL" id="SFJ01639.1"/>
    </source>
</evidence>
<dbReference type="GO" id="GO:0042910">
    <property type="term" value="F:xenobiotic transmembrane transporter activity"/>
    <property type="evidence" value="ECO:0007669"/>
    <property type="project" value="InterPro"/>
</dbReference>
<dbReference type="Proteomes" id="UP000243887">
    <property type="component" value="Unassembled WGS sequence"/>
</dbReference>
<feature type="transmembrane region" description="Helical" evidence="6">
    <location>
        <begin position="308"/>
        <end position="334"/>
    </location>
</feature>
<feature type="transmembrane region" description="Helical" evidence="6">
    <location>
        <begin position="229"/>
        <end position="246"/>
    </location>
</feature>
<feature type="transmembrane region" description="Helical" evidence="6">
    <location>
        <begin position="115"/>
        <end position="133"/>
    </location>
</feature>
<evidence type="ECO:0000256" key="5">
    <source>
        <dbReference type="ARBA" id="ARBA00023136"/>
    </source>
</evidence>
<dbReference type="OrthoDB" id="9814608at2"/>
<dbReference type="PANTHER" id="PTHR30250:SF11">
    <property type="entry name" value="O-ANTIGEN TRANSPORTER-RELATED"/>
    <property type="match status" value="1"/>
</dbReference>
<evidence type="ECO:0000256" key="4">
    <source>
        <dbReference type="ARBA" id="ARBA00022989"/>
    </source>
</evidence>
<keyword evidence="8" id="KW-1185">Reference proteome</keyword>
<comment type="subcellular location">
    <subcellularLocation>
        <location evidence="1">Cell membrane</location>
        <topology evidence="1">Multi-pass membrane protein</topology>
    </subcellularLocation>
</comment>
<evidence type="ECO:0000256" key="6">
    <source>
        <dbReference type="SAM" id="Phobius"/>
    </source>
</evidence>
<name>A0A1I3MXF6_9FLAO</name>
<dbReference type="PANTHER" id="PTHR30250">
    <property type="entry name" value="PST FAMILY PREDICTED COLANIC ACID TRANSPORTER"/>
    <property type="match status" value="1"/>
</dbReference>
<protein>
    <submittedName>
        <fullName evidence="7">Membrane protein involved in the export of O-antigen and teichoic acid</fullName>
    </submittedName>
</protein>
<dbReference type="EMBL" id="FORU01000002">
    <property type="protein sequence ID" value="SFJ01639.1"/>
    <property type="molecule type" value="Genomic_DNA"/>
</dbReference>
<dbReference type="Pfam" id="PF01554">
    <property type="entry name" value="MatE"/>
    <property type="match status" value="1"/>
</dbReference>
<evidence type="ECO:0000313" key="8">
    <source>
        <dbReference type="Proteomes" id="UP000243887"/>
    </source>
</evidence>
<feature type="transmembrane region" description="Helical" evidence="6">
    <location>
        <begin position="191"/>
        <end position="208"/>
    </location>
</feature>
<proteinExistence type="predicted"/>
<feature type="transmembrane region" description="Helical" evidence="6">
    <location>
        <begin position="346"/>
        <end position="363"/>
    </location>
</feature>
<keyword evidence="5 6" id="KW-0472">Membrane</keyword>
<feature type="transmembrane region" description="Helical" evidence="6">
    <location>
        <begin position="83"/>
        <end position="100"/>
    </location>
</feature>
<dbReference type="GO" id="GO:0015297">
    <property type="term" value="F:antiporter activity"/>
    <property type="evidence" value="ECO:0007669"/>
    <property type="project" value="InterPro"/>
</dbReference>
<dbReference type="STRING" id="1150112.SAMN04487893_102311"/>
<reference evidence="8" key="1">
    <citation type="submission" date="2016-10" db="EMBL/GenBank/DDBJ databases">
        <authorList>
            <person name="Varghese N."/>
            <person name="Submissions S."/>
        </authorList>
    </citation>
    <scope>NUCLEOTIDE SEQUENCE [LARGE SCALE GENOMIC DNA]</scope>
    <source>
        <strain evidence="8">DSM 26542</strain>
    </source>
</reference>
<feature type="transmembrane region" description="Helical" evidence="6">
    <location>
        <begin position="375"/>
        <end position="394"/>
    </location>
</feature>
<evidence type="ECO:0000256" key="3">
    <source>
        <dbReference type="ARBA" id="ARBA00022692"/>
    </source>
</evidence>
<feature type="transmembrane region" description="Helical" evidence="6">
    <location>
        <begin position="12"/>
        <end position="29"/>
    </location>
</feature>
<dbReference type="GO" id="GO:0005886">
    <property type="term" value="C:plasma membrane"/>
    <property type="evidence" value="ECO:0007669"/>
    <property type="project" value="UniProtKB-SubCell"/>
</dbReference>
<feature type="transmembrane region" description="Helical" evidence="6">
    <location>
        <begin position="153"/>
        <end position="171"/>
    </location>
</feature>
<dbReference type="InterPro" id="IPR002797">
    <property type="entry name" value="Polysacc_synth"/>
</dbReference>
<gene>
    <name evidence="7" type="ORF">SAMN04487893_102311</name>
</gene>
<evidence type="ECO:0000256" key="2">
    <source>
        <dbReference type="ARBA" id="ARBA00022475"/>
    </source>
</evidence>
<feature type="transmembrane region" description="Helical" evidence="6">
    <location>
        <begin position="434"/>
        <end position="451"/>
    </location>
</feature>
<feature type="transmembrane region" description="Helical" evidence="6">
    <location>
        <begin position="457"/>
        <end position="474"/>
    </location>
</feature>
<keyword evidence="3 6" id="KW-0812">Transmembrane</keyword>
<dbReference type="Pfam" id="PF01943">
    <property type="entry name" value="Polysacc_synt"/>
    <property type="match status" value="1"/>
</dbReference>
<accession>A0A1I3MXF6</accession>
<dbReference type="RefSeq" id="WP_090678065.1">
    <property type="nucleotide sequence ID" value="NZ_FORU01000002.1"/>
</dbReference>
<evidence type="ECO:0000256" key="1">
    <source>
        <dbReference type="ARBA" id="ARBA00004651"/>
    </source>
</evidence>